<dbReference type="AlphaFoldDB" id="W2S5E1"/>
<dbReference type="PANTHER" id="PTHR12149">
    <property type="entry name" value="FRUCTOSAMINE 3 KINASE-RELATED PROTEIN"/>
    <property type="match status" value="1"/>
</dbReference>
<dbReference type="Gene3D" id="3.90.1200.10">
    <property type="match status" value="1"/>
</dbReference>
<dbReference type="SUPFAM" id="SSF56112">
    <property type="entry name" value="Protein kinase-like (PK-like)"/>
    <property type="match status" value="1"/>
</dbReference>
<proteinExistence type="inferred from homology"/>
<evidence type="ECO:0000256" key="3">
    <source>
        <dbReference type="PIRNR" id="PIRNR006221"/>
    </source>
</evidence>
<dbReference type="VEuPathDB" id="FungiDB:HMPREF1541_11013"/>
<evidence type="ECO:0000313" key="4">
    <source>
        <dbReference type="EMBL" id="ETN43882.1"/>
    </source>
</evidence>
<reference evidence="4 5" key="1">
    <citation type="submission" date="2013-03" db="EMBL/GenBank/DDBJ databases">
        <title>The Genome Sequence of Phialophora europaea CBS 101466.</title>
        <authorList>
            <consortium name="The Broad Institute Genomics Platform"/>
            <person name="Cuomo C."/>
            <person name="de Hoog S."/>
            <person name="Gorbushina A."/>
            <person name="Walker B."/>
            <person name="Young S.K."/>
            <person name="Zeng Q."/>
            <person name="Gargeya S."/>
            <person name="Fitzgerald M."/>
            <person name="Haas B."/>
            <person name="Abouelleil A."/>
            <person name="Allen A.W."/>
            <person name="Alvarado L."/>
            <person name="Arachchi H.M."/>
            <person name="Berlin A.M."/>
            <person name="Chapman S.B."/>
            <person name="Gainer-Dewar J."/>
            <person name="Goldberg J."/>
            <person name="Griggs A."/>
            <person name="Gujja S."/>
            <person name="Hansen M."/>
            <person name="Howarth C."/>
            <person name="Imamovic A."/>
            <person name="Ireland A."/>
            <person name="Larimer J."/>
            <person name="McCowan C."/>
            <person name="Murphy C."/>
            <person name="Pearson M."/>
            <person name="Poon T.W."/>
            <person name="Priest M."/>
            <person name="Roberts A."/>
            <person name="Saif S."/>
            <person name="Shea T."/>
            <person name="Sisk P."/>
            <person name="Sykes S."/>
            <person name="Wortman J."/>
            <person name="Nusbaum C."/>
            <person name="Birren B."/>
        </authorList>
    </citation>
    <scope>NUCLEOTIDE SEQUENCE [LARGE SCALE GENOMIC DNA]</scope>
    <source>
        <strain evidence="4 5">CBS 101466</strain>
    </source>
</reference>
<keyword evidence="3" id="KW-0418">Kinase</keyword>
<dbReference type="InterPro" id="IPR011009">
    <property type="entry name" value="Kinase-like_dom_sf"/>
</dbReference>
<keyword evidence="3" id="KW-0808">Transferase</keyword>
<sequence length="339" mass="36569">MPSSIDPAIVRALATSLKIDATSASLSSHGGSGFASTFRITTPQTTVFVKTSNSAGAAVMFEGEHASLNAIHNAVPSLCPSSFAWGELEKGGYFLATEFLELGGGLSRTRGSARSGSGMTLAQKMGKLHSTPAPIPDGYDKPMFGFPVTTCCGDTPQTNTYKESWADFFAENRLMMILERSEKNNGKDAELRKAVERTALEVVPRLLGDGHLGGKDGIQPVVIHGDLWSGNKSKGSFVGRDGTSSDELGPVEDVVFDPSAVYGHSEYELGIHMMFGGFSGSYFKEYHEIVPKTEPVDEYEDRVALYESYHHLNHHAIFGGGYKSGALNILKRLLKKYGE</sequence>
<comment type="catalytic activity">
    <reaction evidence="2">
        <text>N(6)-D-ribulosyl-L-lysyl-[protein] + ATP = N(6)-(3-O-phospho-D-ribulosyl)-L-lysyl-[protein] + ADP + H(+)</text>
        <dbReference type="Rhea" id="RHEA:48432"/>
        <dbReference type="Rhea" id="RHEA-COMP:12103"/>
        <dbReference type="Rhea" id="RHEA-COMP:12104"/>
        <dbReference type="ChEBI" id="CHEBI:15378"/>
        <dbReference type="ChEBI" id="CHEBI:30616"/>
        <dbReference type="ChEBI" id="CHEBI:90418"/>
        <dbReference type="ChEBI" id="CHEBI:90420"/>
        <dbReference type="ChEBI" id="CHEBI:456216"/>
        <dbReference type="EC" id="2.7.1.172"/>
    </reaction>
    <physiologicalReaction direction="left-to-right" evidence="2">
        <dbReference type="Rhea" id="RHEA:48433"/>
    </physiologicalReaction>
</comment>
<protein>
    <recommendedName>
        <fullName evidence="1">protein-ribulosamine 3-kinase</fullName>
        <ecNumber evidence="1">2.7.1.172</ecNumber>
    </recommendedName>
</protein>
<evidence type="ECO:0000256" key="1">
    <source>
        <dbReference type="ARBA" id="ARBA00011961"/>
    </source>
</evidence>
<dbReference type="EC" id="2.7.1.172" evidence="1"/>
<dbReference type="InParanoid" id="W2S5E1"/>
<dbReference type="PIRSF" id="PIRSF006221">
    <property type="entry name" value="Ketosamine-3-kinase"/>
    <property type="match status" value="1"/>
</dbReference>
<dbReference type="Gene3D" id="3.30.200.20">
    <property type="entry name" value="Phosphorylase Kinase, domain 1"/>
    <property type="match status" value="1"/>
</dbReference>
<dbReference type="STRING" id="1220924.W2S5E1"/>
<dbReference type="InterPro" id="IPR016477">
    <property type="entry name" value="Fructo-/Ketosamine-3-kinase"/>
</dbReference>
<dbReference type="RefSeq" id="XP_008713904.1">
    <property type="nucleotide sequence ID" value="XM_008715682.1"/>
</dbReference>
<dbReference type="eggNOG" id="KOG3021">
    <property type="taxonomic scope" value="Eukaryota"/>
</dbReference>
<dbReference type="Pfam" id="PF03881">
    <property type="entry name" value="Fructosamin_kin"/>
    <property type="match status" value="1"/>
</dbReference>
<keyword evidence="5" id="KW-1185">Reference proteome</keyword>
<comment type="similarity">
    <text evidence="3">Belongs to the fructosamine kinase family.</text>
</comment>
<dbReference type="GO" id="GO:0016301">
    <property type="term" value="F:kinase activity"/>
    <property type="evidence" value="ECO:0007669"/>
    <property type="project" value="UniProtKB-UniRule"/>
</dbReference>
<gene>
    <name evidence="4" type="ORF">HMPREF1541_11013</name>
</gene>
<dbReference type="GO" id="GO:0102193">
    <property type="term" value="F:protein-ribulosamine 3-kinase activity"/>
    <property type="evidence" value="ECO:0007669"/>
    <property type="project" value="UniProtKB-EC"/>
</dbReference>
<name>W2S5E1_CYPE1</name>
<dbReference type="GeneID" id="19978352"/>
<dbReference type="Proteomes" id="UP000030752">
    <property type="component" value="Unassembled WGS sequence"/>
</dbReference>
<accession>W2S5E1</accession>
<dbReference type="HOGENOM" id="CLU_036517_0_3_1"/>
<dbReference type="PANTHER" id="PTHR12149:SF8">
    <property type="entry name" value="PROTEIN-RIBULOSAMINE 3-KINASE"/>
    <property type="match status" value="1"/>
</dbReference>
<dbReference type="FunFam" id="3.90.1200.10:FF:000018">
    <property type="entry name" value="Fructosamine-3-kinase, putative"/>
    <property type="match status" value="1"/>
</dbReference>
<dbReference type="OrthoDB" id="5772781at2759"/>
<organism evidence="4 5">
    <name type="scientific">Cyphellophora europaea (strain CBS 101466)</name>
    <name type="common">Phialophora europaea</name>
    <dbReference type="NCBI Taxonomy" id="1220924"/>
    <lineage>
        <taxon>Eukaryota</taxon>
        <taxon>Fungi</taxon>
        <taxon>Dikarya</taxon>
        <taxon>Ascomycota</taxon>
        <taxon>Pezizomycotina</taxon>
        <taxon>Eurotiomycetes</taxon>
        <taxon>Chaetothyriomycetidae</taxon>
        <taxon>Chaetothyriales</taxon>
        <taxon>Cyphellophoraceae</taxon>
        <taxon>Cyphellophora</taxon>
    </lineage>
</organism>
<evidence type="ECO:0000256" key="2">
    <source>
        <dbReference type="ARBA" id="ARBA00048655"/>
    </source>
</evidence>
<evidence type="ECO:0000313" key="5">
    <source>
        <dbReference type="Proteomes" id="UP000030752"/>
    </source>
</evidence>
<dbReference type="EMBL" id="KB822717">
    <property type="protein sequence ID" value="ETN43882.1"/>
    <property type="molecule type" value="Genomic_DNA"/>
</dbReference>